<dbReference type="InterPro" id="IPR036465">
    <property type="entry name" value="vWFA_dom_sf"/>
</dbReference>
<evidence type="ECO:0000256" key="1">
    <source>
        <dbReference type="ARBA" id="ARBA00022723"/>
    </source>
</evidence>
<sequence>MDKLVVGIDGAGRARFTDPDNAQSAAVDSWLVWGDSLVDTGSKCFIADQLYTAVLFTDFSDYQGLATTSLYDAFYTGHFLNWYFSETTGVFSAGTTQKEGTSRRIDLAKEAASSVISSLDNFRIGVSKLDSETVGATNEAGTSDRARILQGLSDVATSGSNLKVAVEGIVASGNSPIGGALESIGNYFIEGGATRTLTLNPDTSSPTPASSDEVFALEPSYSDETSRPTSANQAIQKYCQQNFLVALTDGLPTNDSGVSALIADYDNDTESEEDPAGNTSVDDVAAALFDIDLRPVLGNGEGEDVRNNIRIYVVGFTDEGSSAESLLEATAVQGGSGGLFRVPDGAQLANAIESTIGSIGDRVSTASSVAFNSTSLETGAVMYSAEFDSSDWTGKLFARSIARNGYINTTPIWEAGEKLDDRYKSSEEPTVGSYRNRVVLTSNDGKGVEFSPTGIAGSPDGRAEDDLNFDDADPLMPDGFSTQRINYLRGSTVDELPNGKGFRKRESILGDIVHSTPVYVGQPSMDWPNQAPFPVADESYGFFSGVNESRLPVVYVGANDGMLHGFSAIDGEEVIAYVPEALYSDTQFEGLHALTFPNYAHNFYVDLTPTISDVYIDKTGGVTPAWMSMLVGGYRAGGKGYFALDITSPETFGTDNPADIVLWEFTEEDDLALLGGDTSSLGFSFSRARVALMNNGEWAVIFGNGYNSTKGDAALYILYIERGVEDGTWEAGDLVKISTNEGDSGNLNGLSSPALGDLDGDGDVDRIYAGDLFGNMWAFDVSSANDSDWDLAYGNSPLFKTGGEPITSAPILARNLEAQNGPLPNILVLFGTGQYLTVEDIVDTTARGFYAVWDAGRADLDSNDLALRRLTGSPVRSVEKSDQTLVDWTTQFGWKINLTGGERVVTDPSLRRRILFFNTAIPEEDECSSGGEGWLMSVDFNTGLAPDSYPVIDGTGDGTIDESDLGFVGVRVTSGIPAKSGFIGDRQFTPTSDGSVESREIQVQFASREGRLAWRELRPD</sequence>
<protein>
    <recommendedName>
        <fullName evidence="3">PilY1 beta-propeller domain-containing protein</fullName>
    </recommendedName>
</protein>
<reference evidence="4 5" key="1">
    <citation type="submission" date="2023-04" db="EMBL/GenBank/DDBJ databases">
        <title>Marinobulbifer ophiurae gen. nov., sp. Nov., isolate from tissue of brittle star Ophioplocus japonicus.</title>
        <authorList>
            <person name="Kawano K."/>
            <person name="Sawayama S."/>
            <person name="Nakagawa S."/>
        </authorList>
    </citation>
    <scope>NUCLEOTIDE SEQUENCE [LARGE SCALE GENOMIC DNA]</scope>
    <source>
        <strain evidence="4 5">NKW57</strain>
    </source>
</reference>
<dbReference type="SUPFAM" id="SSF53300">
    <property type="entry name" value="vWA-like"/>
    <property type="match status" value="1"/>
</dbReference>
<comment type="caution">
    <text evidence="4">The sequence shown here is derived from an EMBL/GenBank/DDBJ whole genome shotgun (WGS) entry which is preliminary data.</text>
</comment>
<name>A0ABQ6M2M0_9GAMM</name>
<gene>
    <name evidence="4" type="ORF">MNKW57_29040</name>
</gene>
<dbReference type="Pfam" id="PF05567">
    <property type="entry name" value="T4P_PilY1"/>
    <property type="match status" value="1"/>
</dbReference>
<evidence type="ECO:0000256" key="2">
    <source>
        <dbReference type="ARBA" id="ARBA00022837"/>
    </source>
</evidence>
<dbReference type="InterPro" id="IPR008707">
    <property type="entry name" value="B-propeller_PilY1"/>
</dbReference>
<evidence type="ECO:0000313" key="4">
    <source>
        <dbReference type="EMBL" id="GMG88583.1"/>
    </source>
</evidence>
<dbReference type="Proteomes" id="UP001224392">
    <property type="component" value="Unassembled WGS sequence"/>
</dbReference>
<keyword evidence="5" id="KW-1185">Reference proteome</keyword>
<keyword evidence="1" id="KW-0479">Metal-binding</keyword>
<organism evidence="4 5">
    <name type="scientific">Biformimicrobium ophioploci</name>
    <dbReference type="NCBI Taxonomy" id="3036711"/>
    <lineage>
        <taxon>Bacteria</taxon>
        <taxon>Pseudomonadati</taxon>
        <taxon>Pseudomonadota</taxon>
        <taxon>Gammaproteobacteria</taxon>
        <taxon>Cellvibrionales</taxon>
        <taxon>Microbulbiferaceae</taxon>
        <taxon>Biformimicrobium</taxon>
    </lineage>
</organism>
<keyword evidence="2" id="KW-0106">Calcium</keyword>
<proteinExistence type="predicted"/>
<evidence type="ECO:0000313" key="5">
    <source>
        <dbReference type="Proteomes" id="UP001224392"/>
    </source>
</evidence>
<dbReference type="EMBL" id="BSYJ01000007">
    <property type="protein sequence ID" value="GMG88583.1"/>
    <property type="molecule type" value="Genomic_DNA"/>
</dbReference>
<dbReference type="Gene3D" id="3.40.50.410">
    <property type="entry name" value="von Willebrand factor, type A domain"/>
    <property type="match status" value="1"/>
</dbReference>
<evidence type="ECO:0000259" key="3">
    <source>
        <dbReference type="Pfam" id="PF05567"/>
    </source>
</evidence>
<feature type="domain" description="PilY1 beta-propeller" evidence="3">
    <location>
        <begin position="509"/>
        <end position="857"/>
    </location>
</feature>
<accession>A0ABQ6M2M0</accession>